<dbReference type="SUPFAM" id="SSF49562">
    <property type="entry name" value="C2 domain (Calcium/lipid-binding domain, CaLB)"/>
    <property type="match status" value="1"/>
</dbReference>
<dbReference type="PANTHER" id="PTHR13076:SF9">
    <property type="entry name" value="COILED-COIL AND C2 DOMAIN-CONTAINING PROTEIN 1-LIKE"/>
    <property type="match status" value="1"/>
</dbReference>
<dbReference type="SMART" id="SM00685">
    <property type="entry name" value="DM14"/>
    <property type="match status" value="4"/>
</dbReference>
<feature type="compositionally biased region" description="Low complexity" evidence="2">
    <location>
        <begin position="283"/>
        <end position="307"/>
    </location>
</feature>
<evidence type="ECO:0000259" key="3">
    <source>
        <dbReference type="PROSITE" id="PS50004"/>
    </source>
</evidence>
<dbReference type="Pfam" id="PF00168">
    <property type="entry name" value="C2"/>
    <property type="match status" value="1"/>
</dbReference>
<dbReference type="PANTHER" id="PTHR13076">
    <property type="entry name" value="COILED-COIL AND C2 DOMAIN-CONTAINING PROTEIN 1-LIKE"/>
    <property type="match status" value="1"/>
</dbReference>
<dbReference type="AlphaFoldDB" id="A0A3M6U491"/>
<comment type="similarity">
    <text evidence="1">Belongs to the CC2D1 family.</text>
</comment>
<keyword evidence="5" id="KW-1185">Reference proteome</keyword>
<feature type="domain" description="C2" evidence="3">
    <location>
        <begin position="607"/>
        <end position="743"/>
    </location>
</feature>
<protein>
    <recommendedName>
        <fullName evidence="3">C2 domain-containing protein</fullName>
    </recommendedName>
</protein>
<dbReference type="InterPro" id="IPR000008">
    <property type="entry name" value="C2_dom"/>
</dbReference>
<name>A0A3M6U491_POCDA</name>
<evidence type="ECO:0000313" key="4">
    <source>
        <dbReference type="EMBL" id="RMX48298.1"/>
    </source>
</evidence>
<feature type="compositionally biased region" description="Low complexity" evidence="2">
    <location>
        <begin position="71"/>
        <end position="84"/>
    </location>
</feature>
<feature type="compositionally biased region" description="Low complexity" evidence="2">
    <location>
        <begin position="411"/>
        <end position="440"/>
    </location>
</feature>
<dbReference type="InterPro" id="IPR035892">
    <property type="entry name" value="C2_domain_sf"/>
</dbReference>
<sequence>MPLAQTLINREPGRSMVGLDEDDFGNDDDDDDEIDENDPQLLAELQCIAPGEDGSEHHDPTPVLLPSVPASTSSDQGSKGSSSQVDLLLEREKNYKLAIENANKAGEGSKARRYGRGLKEIEQMIKQAKAGKAIDLDAVPPPVATGAAKPSAPVSSQPVQDSVPEAQVDQTANKSIRLETTSPEDVSRPVQDVFCNNPGSEGAQNKELFMTRRNQYRVAALTCKKAGEIQQAKQFLAVSKQIDSAIELLEKGEAVDISQLPPVPSVPQASSAMTPPASQESVAPPAKATPSSAAKGEAGGESSSAKSLEPPPPPKNVAEALQQRLEKYQQAENQAKQEGNSSKARRMGRIVKQYQDAIKSHKAGKPVDYEELPTPPGYAPIPGVAAPEDEPAENFSVPEFSEPRQGAAPQTTASPSVAAGAASPAATSPSPQPALQPTSSVRKSPGRNEQQLNYLLERQKEFKTAALQSKKQGDLEGAKNYLRMSKGLDRMILSAQNGLKVDLGSVPPSPFAASKPAPTRELSFEMVQAEDCEPNPQTSEEKSELFSRLEDALIKQIEMCARNAQHYQKLGDITNTKNFDKMAKNLRQDLDSVQSARKYQDPPPKFHYEDRSFTIVDSFPDLSDSEVELTIVRGLNIPLPSGYQPKDMYTYVSYEFPFPSADEPQTGRTQTIKHSINPDYKEVFKVQIDRKNRSLGRIFKRQPVKFEVMDTERGRKAVGGKLEVHMRIREPLVDKDVKVEKWKWLVIDVHLTSRKEPANLPPKPGKVTRGPDIATEFASLEVLKLEKQIAEKQIAAHKAKGEMPPAVLIQRCKLCQQKIAEVERTLSSGDKNVLINYIRQLQTKIPQEHAKAQQVLKAGNRSEAQLCLTRRKLMENEVSTLKSQLGMR</sequence>
<feature type="region of interest" description="Disordered" evidence="2">
    <location>
        <begin position="1"/>
        <end position="86"/>
    </location>
</feature>
<dbReference type="OrthoDB" id="19996at2759"/>
<dbReference type="PROSITE" id="PS50004">
    <property type="entry name" value="C2"/>
    <property type="match status" value="1"/>
</dbReference>
<accession>A0A3M6U491</accession>
<dbReference type="EMBL" id="RCHS01002300">
    <property type="protein sequence ID" value="RMX48298.1"/>
    <property type="molecule type" value="Genomic_DNA"/>
</dbReference>
<gene>
    <name evidence="4" type="ORF">pdam_00014721</name>
</gene>
<feature type="compositionally biased region" description="Acidic residues" evidence="2">
    <location>
        <begin position="19"/>
        <end position="38"/>
    </location>
</feature>
<feature type="region of interest" description="Disordered" evidence="2">
    <location>
        <begin position="259"/>
        <end position="316"/>
    </location>
</feature>
<dbReference type="Proteomes" id="UP000275408">
    <property type="component" value="Unassembled WGS sequence"/>
</dbReference>
<dbReference type="GO" id="GO:0001227">
    <property type="term" value="F:DNA-binding transcription repressor activity, RNA polymerase II-specific"/>
    <property type="evidence" value="ECO:0007669"/>
    <property type="project" value="InterPro"/>
</dbReference>
<feature type="region of interest" description="Disordered" evidence="2">
    <location>
        <begin position="329"/>
        <end position="452"/>
    </location>
</feature>
<feature type="compositionally biased region" description="Polar residues" evidence="2">
    <location>
        <begin position="168"/>
        <end position="184"/>
    </location>
</feature>
<dbReference type="Gene3D" id="2.60.40.150">
    <property type="entry name" value="C2 domain"/>
    <property type="match status" value="1"/>
</dbReference>
<comment type="caution">
    <text evidence="4">The sequence shown here is derived from an EMBL/GenBank/DDBJ whole genome shotgun (WGS) entry which is preliminary data.</text>
</comment>
<dbReference type="InterPro" id="IPR039725">
    <property type="entry name" value="CC2D1A/B"/>
</dbReference>
<evidence type="ECO:0000256" key="2">
    <source>
        <dbReference type="SAM" id="MobiDB-lite"/>
    </source>
</evidence>
<evidence type="ECO:0000256" key="1">
    <source>
        <dbReference type="ARBA" id="ARBA00010672"/>
    </source>
</evidence>
<dbReference type="InterPro" id="IPR006608">
    <property type="entry name" value="CC2D1A/B_DM14"/>
</dbReference>
<organism evidence="4 5">
    <name type="scientific">Pocillopora damicornis</name>
    <name type="common">Cauliflower coral</name>
    <name type="synonym">Millepora damicornis</name>
    <dbReference type="NCBI Taxonomy" id="46731"/>
    <lineage>
        <taxon>Eukaryota</taxon>
        <taxon>Metazoa</taxon>
        <taxon>Cnidaria</taxon>
        <taxon>Anthozoa</taxon>
        <taxon>Hexacorallia</taxon>
        <taxon>Scleractinia</taxon>
        <taxon>Astrocoeniina</taxon>
        <taxon>Pocilloporidae</taxon>
        <taxon>Pocillopora</taxon>
    </lineage>
</organism>
<dbReference type="STRING" id="46731.A0A3M6U491"/>
<feature type="compositionally biased region" description="Polar residues" evidence="2">
    <location>
        <begin position="330"/>
        <end position="342"/>
    </location>
</feature>
<feature type="region of interest" description="Disordered" evidence="2">
    <location>
        <begin position="141"/>
        <end position="191"/>
    </location>
</feature>
<proteinExistence type="inferred from homology"/>
<dbReference type="Pfam" id="PF21528">
    <property type="entry name" value="CC2D1A-B_DM14"/>
    <property type="match status" value="3"/>
</dbReference>
<reference evidence="4 5" key="1">
    <citation type="journal article" date="2018" name="Sci. Rep.">
        <title>Comparative analysis of the Pocillopora damicornis genome highlights role of immune system in coral evolution.</title>
        <authorList>
            <person name="Cunning R."/>
            <person name="Bay R.A."/>
            <person name="Gillette P."/>
            <person name="Baker A.C."/>
            <person name="Traylor-Knowles N."/>
        </authorList>
    </citation>
    <scope>NUCLEOTIDE SEQUENCE [LARGE SCALE GENOMIC DNA]</scope>
    <source>
        <strain evidence="4">RSMAS</strain>
        <tissue evidence="4">Whole animal</tissue>
    </source>
</reference>
<evidence type="ECO:0000313" key="5">
    <source>
        <dbReference type="Proteomes" id="UP000275408"/>
    </source>
</evidence>